<dbReference type="EMBL" id="LGKN01000003">
    <property type="protein sequence ID" value="KPL89128.1"/>
    <property type="molecule type" value="Genomic_DNA"/>
</dbReference>
<dbReference type="InterPro" id="IPR005651">
    <property type="entry name" value="Trm112-like"/>
</dbReference>
<dbReference type="RefSeq" id="WP_201782263.1">
    <property type="nucleotide sequence ID" value="NZ_LGKN01000003.1"/>
</dbReference>
<reference evidence="3 4" key="1">
    <citation type="submission" date="2015-07" db="EMBL/GenBank/DDBJ databases">
        <title>Whole genome sequence of Ardenticatena maritima DSM 23922.</title>
        <authorList>
            <person name="Hemp J."/>
            <person name="Ward L.M."/>
            <person name="Pace L.A."/>
            <person name="Fischer W.W."/>
        </authorList>
    </citation>
    <scope>NUCLEOTIDE SEQUENCE [LARGE SCALE GENOMIC DNA]</scope>
    <source>
        <strain evidence="3 4">110S</strain>
    </source>
</reference>
<dbReference type="Pfam" id="PF03966">
    <property type="entry name" value="Trm112p"/>
    <property type="match status" value="1"/>
</dbReference>
<comment type="similarity">
    <text evidence="1">Belongs to the UPF0434 family.</text>
</comment>
<accession>A0A0P6Y8E7</accession>
<dbReference type="HAMAP" id="MF_01187">
    <property type="entry name" value="UPF0434"/>
    <property type="match status" value="1"/>
</dbReference>
<organism evidence="3 4">
    <name type="scientific">Ardenticatena maritima</name>
    <dbReference type="NCBI Taxonomy" id="872965"/>
    <lineage>
        <taxon>Bacteria</taxon>
        <taxon>Bacillati</taxon>
        <taxon>Chloroflexota</taxon>
        <taxon>Ardenticatenia</taxon>
        <taxon>Ardenticatenales</taxon>
        <taxon>Ardenticatenaceae</taxon>
        <taxon>Ardenticatena</taxon>
    </lineage>
</organism>
<dbReference type="AlphaFoldDB" id="A0A0P6Y8E7"/>
<dbReference type="Gene3D" id="2.20.25.10">
    <property type="match status" value="1"/>
</dbReference>
<feature type="compositionally biased region" description="Low complexity" evidence="2">
    <location>
        <begin position="27"/>
        <end position="42"/>
    </location>
</feature>
<sequence length="117" mass="12664">MSKKKLLAAAAVVPVAVAGVRRFLDKTQSQPAPSAPTPATTAMDEAELGGEVNPDLLKILVDPADKGPLELSEDGKFLVNPRNGYRYPIRRGIPVMLLEEGRKYQDPSLVKQPEGEQ</sequence>
<proteinExistence type="inferred from homology"/>
<gene>
    <name evidence="3" type="ORF">SE16_00965</name>
</gene>
<dbReference type="PANTHER" id="PTHR33505">
    <property type="entry name" value="ZGC:162634"/>
    <property type="match status" value="1"/>
</dbReference>
<comment type="caution">
    <text evidence="3">The sequence shown here is derived from an EMBL/GenBank/DDBJ whole genome shotgun (WGS) entry which is preliminary data.</text>
</comment>
<feature type="region of interest" description="Disordered" evidence="2">
    <location>
        <begin position="26"/>
        <end position="48"/>
    </location>
</feature>
<dbReference type="PANTHER" id="PTHR33505:SF4">
    <property type="entry name" value="PROTEIN PREY, MITOCHONDRIAL"/>
    <property type="match status" value="1"/>
</dbReference>
<dbReference type="GO" id="GO:0005829">
    <property type="term" value="C:cytosol"/>
    <property type="evidence" value="ECO:0007669"/>
    <property type="project" value="TreeGrafter"/>
</dbReference>
<protein>
    <recommendedName>
        <fullName evidence="1">UPF0434 protein SE16_00965</fullName>
    </recommendedName>
</protein>
<evidence type="ECO:0000313" key="4">
    <source>
        <dbReference type="Proteomes" id="UP000050502"/>
    </source>
</evidence>
<evidence type="ECO:0000256" key="2">
    <source>
        <dbReference type="SAM" id="MobiDB-lite"/>
    </source>
</evidence>
<dbReference type="SUPFAM" id="SSF158997">
    <property type="entry name" value="Trm112p-like"/>
    <property type="match status" value="1"/>
</dbReference>
<name>A0A0P6Y8E7_9CHLR</name>
<evidence type="ECO:0000256" key="1">
    <source>
        <dbReference type="HAMAP-Rule" id="MF_01187"/>
    </source>
</evidence>
<dbReference type="Proteomes" id="UP000050502">
    <property type="component" value="Unassembled WGS sequence"/>
</dbReference>
<evidence type="ECO:0000313" key="3">
    <source>
        <dbReference type="EMBL" id="KPL89128.1"/>
    </source>
</evidence>